<protein>
    <submittedName>
        <fullName evidence="1">Uncharacterized protein</fullName>
    </submittedName>
</protein>
<evidence type="ECO:0000313" key="1">
    <source>
        <dbReference type="EMBL" id="KAJ7999017.1"/>
    </source>
</evidence>
<comment type="caution">
    <text evidence="1">The sequence shown here is derived from an EMBL/GenBank/DDBJ whole genome shotgun (WGS) entry which is preliminary data.</text>
</comment>
<dbReference type="Proteomes" id="UP001157502">
    <property type="component" value="Chromosome 17"/>
</dbReference>
<evidence type="ECO:0000313" key="2">
    <source>
        <dbReference type="Proteomes" id="UP001157502"/>
    </source>
</evidence>
<keyword evidence="2" id="KW-1185">Reference proteome</keyword>
<sequence length="115" mass="13403">MKYFPDYRWGRLGRSLVPSLKDTTVDGIDRTFLSCRHRRDRSMDHKGQRTEEPCSHGRWTSPRRLCTEHTEHQPASTPDVVELDSMVLMHAGISPEDDKRCDREVHRADITRTGK</sequence>
<accession>A0ACC2G632</accession>
<organism evidence="1 2">
    <name type="scientific">Dallia pectoralis</name>
    <name type="common">Alaska blackfish</name>
    <dbReference type="NCBI Taxonomy" id="75939"/>
    <lineage>
        <taxon>Eukaryota</taxon>
        <taxon>Metazoa</taxon>
        <taxon>Chordata</taxon>
        <taxon>Craniata</taxon>
        <taxon>Vertebrata</taxon>
        <taxon>Euteleostomi</taxon>
        <taxon>Actinopterygii</taxon>
        <taxon>Neopterygii</taxon>
        <taxon>Teleostei</taxon>
        <taxon>Protacanthopterygii</taxon>
        <taxon>Esociformes</taxon>
        <taxon>Umbridae</taxon>
        <taxon>Dallia</taxon>
    </lineage>
</organism>
<reference evidence="1" key="1">
    <citation type="submission" date="2021-05" db="EMBL/GenBank/DDBJ databases">
        <authorList>
            <person name="Pan Q."/>
            <person name="Jouanno E."/>
            <person name="Zahm M."/>
            <person name="Klopp C."/>
            <person name="Cabau C."/>
            <person name="Louis A."/>
            <person name="Berthelot C."/>
            <person name="Parey E."/>
            <person name="Roest Crollius H."/>
            <person name="Montfort J."/>
            <person name="Robinson-Rechavi M."/>
            <person name="Bouchez O."/>
            <person name="Lampietro C."/>
            <person name="Lopez Roques C."/>
            <person name="Donnadieu C."/>
            <person name="Postlethwait J."/>
            <person name="Bobe J."/>
            <person name="Dillon D."/>
            <person name="Chandos A."/>
            <person name="von Hippel F."/>
            <person name="Guiguen Y."/>
        </authorList>
    </citation>
    <scope>NUCLEOTIDE SEQUENCE</scope>
    <source>
        <strain evidence="1">YG-Jan2019</strain>
    </source>
</reference>
<name>A0ACC2G632_DALPE</name>
<proteinExistence type="predicted"/>
<gene>
    <name evidence="1" type="ORF">DPEC_G00211030</name>
</gene>
<dbReference type="EMBL" id="CM055744">
    <property type="protein sequence ID" value="KAJ7999017.1"/>
    <property type="molecule type" value="Genomic_DNA"/>
</dbReference>